<gene>
    <name evidence="3" type="ORF">TRUGW13939_10351</name>
</gene>
<evidence type="ECO:0000313" key="4">
    <source>
        <dbReference type="Proteomes" id="UP000509510"/>
    </source>
</evidence>
<evidence type="ECO:0000259" key="2">
    <source>
        <dbReference type="Pfam" id="PF14529"/>
    </source>
</evidence>
<accession>A0A7H8R9Z0</accession>
<evidence type="ECO:0000256" key="1">
    <source>
        <dbReference type="SAM" id="MobiDB-lite"/>
    </source>
</evidence>
<dbReference type="InterPro" id="IPR036691">
    <property type="entry name" value="Endo/exonu/phosph_ase_sf"/>
</dbReference>
<name>A0A7H8R9Z0_TALRU</name>
<feature type="domain" description="Endonuclease/exonuclease/phosphatase" evidence="2">
    <location>
        <begin position="83"/>
        <end position="170"/>
    </location>
</feature>
<sequence>MAIRKDLIGAVRVENRTDLVDHPYLQALDIWEAPIISGHAPRRTRIVNCYDVWIGASYRWQGAFPRRRRAIEDADWDLLIVGRCLLVGDFNAHSPSWNPLAKGRVNAEPLEQLIERHSLYVNNPLGEATRYKKTEGVSIIDLALSSPTLGPLQAWEVDKDKPTTSDHELIVLAWEALEPPPGGISGEITGWQIEALQVNEEALKLATAAWASEAVGHPPLSDQCTEEDLAREANWVQDTLTSVLDRHAKAVRLCARSKRWWKPELRQARSLWAAARKRWQAHACTDTEFKAARTAYYHEIKAAKRTCWEVFLAEGGPGGKEEWKKGSNPTGNPFPKGPRDGLEKPSPGDPNRQLEAAAKAAIEWGLANSVKFDPKKTEAILFSRATSREHKNQVQEARVQVGDALVAFSPTAIRWLGVLLDPKLTLKAHYKYRLQKGQNTERRVRALCKAQGLPPGLAWRIQKATAQSVALYGAELWWHGQKNCLEGLQGLINNQARAVTGMLKSTPLGPLIREAALEPAEALLDSKQRRYALRLLGLPQGHPAAEILPITLREGDAHAQPGEQPLEDRAWATPTRRGPWKLGMGLARRLREALTADPPPGL</sequence>
<dbReference type="KEGG" id="trg:TRUGW13939_10351"/>
<dbReference type="OrthoDB" id="4226558at2759"/>
<feature type="region of interest" description="Disordered" evidence="1">
    <location>
        <begin position="318"/>
        <end position="352"/>
    </location>
</feature>
<organism evidence="3 4">
    <name type="scientific">Talaromyces rugulosus</name>
    <name type="common">Penicillium rugulosum</name>
    <dbReference type="NCBI Taxonomy" id="121627"/>
    <lineage>
        <taxon>Eukaryota</taxon>
        <taxon>Fungi</taxon>
        <taxon>Dikarya</taxon>
        <taxon>Ascomycota</taxon>
        <taxon>Pezizomycotina</taxon>
        <taxon>Eurotiomycetes</taxon>
        <taxon>Eurotiomycetidae</taxon>
        <taxon>Eurotiales</taxon>
        <taxon>Trichocomaceae</taxon>
        <taxon>Talaromyces</taxon>
        <taxon>Talaromyces sect. Islandici</taxon>
    </lineage>
</organism>
<keyword evidence="4" id="KW-1185">Reference proteome</keyword>
<dbReference type="Proteomes" id="UP000509510">
    <property type="component" value="Chromosome V"/>
</dbReference>
<dbReference type="AlphaFoldDB" id="A0A7H8R9Z0"/>
<dbReference type="SUPFAM" id="SSF56219">
    <property type="entry name" value="DNase I-like"/>
    <property type="match status" value="1"/>
</dbReference>
<evidence type="ECO:0000313" key="3">
    <source>
        <dbReference type="EMBL" id="QKX63182.1"/>
    </source>
</evidence>
<dbReference type="GO" id="GO:0003824">
    <property type="term" value="F:catalytic activity"/>
    <property type="evidence" value="ECO:0007669"/>
    <property type="project" value="InterPro"/>
</dbReference>
<dbReference type="PANTHER" id="PTHR33481">
    <property type="entry name" value="REVERSE TRANSCRIPTASE"/>
    <property type="match status" value="1"/>
</dbReference>
<protein>
    <recommendedName>
        <fullName evidence="2">Endonuclease/exonuclease/phosphatase domain-containing protein</fullName>
    </recommendedName>
</protein>
<dbReference type="InterPro" id="IPR005135">
    <property type="entry name" value="Endo/exonuclease/phosphatase"/>
</dbReference>
<dbReference type="EMBL" id="CP055902">
    <property type="protein sequence ID" value="QKX63182.1"/>
    <property type="molecule type" value="Genomic_DNA"/>
</dbReference>
<proteinExistence type="predicted"/>
<dbReference type="Gene3D" id="3.60.10.10">
    <property type="entry name" value="Endonuclease/exonuclease/phosphatase"/>
    <property type="match status" value="1"/>
</dbReference>
<dbReference type="Pfam" id="PF14529">
    <property type="entry name" value="Exo_endo_phos_2"/>
    <property type="match status" value="1"/>
</dbReference>
<dbReference type="RefSeq" id="XP_035349356.1">
    <property type="nucleotide sequence ID" value="XM_035493463.1"/>
</dbReference>
<reference evidence="4" key="1">
    <citation type="submission" date="2020-06" db="EMBL/GenBank/DDBJ databases">
        <title>A chromosome-scale genome assembly of Talaromyces rugulosus W13939.</title>
        <authorList>
            <person name="Wang B."/>
            <person name="Guo L."/>
            <person name="Ye K."/>
            <person name="Wang L."/>
        </authorList>
    </citation>
    <scope>NUCLEOTIDE SEQUENCE [LARGE SCALE GENOMIC DNA]</scope>
    <source>
        <strain evidence="4">W13939</strain>
    </source>
</reference>
<dbReference type="PANTHER" id="PTHR33481:SF1">
    <property type="entry name" value="ENDONUCLEASE_EXONUCLEASE_PHOSPHATASE DOMAIN-CONTAINING PROTEIN-RELATED"/>
    <property type="match status" value="1"/>
</dbReference>
<dbReference type="GeneID" id="55997831"/>